<dbReference type="AlphaFoldDB" id="A0AAW2E1L9"/>
<dbReference type="Proteomes" id="UP001459277">
    <property type="component" value="Unassembled WGS sequence"/>
</dbReference>
<comment type="caution">
    <text evidence="2">The sequence shown here is derived from an EMBL/GenBank/DDBJ whole genome shotgun (WGS) entry which is preliminary data.</text>
</comment>
<evidence type="ECO:0000313" key="2">
    <source>
        <dbReference type="EMBL" id="KAL0015031.1"/>
    </source>
</evidence>
<protein>
    <recommendedName>
        <fullName evidence="1">Reverse transcriptase zinc-binding domain-containing protein</fullName>
    </recommendedName>
</protein>
<gene>
    <name evidence="2" type="ORF">SO802_002100</name>
</gene>
<dbReference type="InterPro" id="IPR026960">
    <property type="entry name" value="RVT-Znf"/>
</dbReference>
<reference evidence="2 3" key="1">
    <citation type="submission" date="2024-01" db="EMBL/GenBank/DDBJ databases">
        <title>A telomere-to-telomere, gap-free genome of sweet tea (Lithocarpus litseifolius).</title>
        <authorList>
            <person name="Zhou J."/>
        </authorList>
    </citation>
    <scope>NUCLEOTIDE SEQUENCE [LARGE SCALE GENOMIC DNA]</scope>
    <source>
        <strain evidence="2">Zhou-2022a</strain>
        <tissue evidence="2">Leaf</tissue>
    </source>
</reference>
<feature type="domain" description="Reverse transcriptase zinc-binding" evidence="1">
    <location>
        <begin position="26"/>
        <end position="114"/>
    </location>
</feature>
<evidence type="ECO:0000259" key="1">
    <source>
        <dbReference type="Pfam" id="PF13966"/>
    </source>
</evidence>
<dbReference type="EMBL" id="JAZDWU010000001">
    <property type="protein sequence ID" value="KAL0015031.1"/>
    <property type="molecule type" value="Genomic_DNA"/>
</dbReference>
<proteinExistence type="predicted"/>
<dbReference type="Pfam" id="PF13966">
    <property type="entry name" value="zf-RVT"/>
    <property type="match status" value="1"/>
</dbReference>
<organism evidence="2 3">
    <name type="scientific">Lithocarpus litseifolius</name>
    <dbReference type="NCBI Taxonomy" id="425828"/>
    <lineage>
        <taxon>Eukaryota</taxon>
        <taxon>Viridiplantae</taxon>
        <taxon>Streptophyta</taxon>
        <taxon>Embryophyta</taxon>
        <taxon>Tracheophyta</taxon>
        <taxon>Spermatophyta</taxon>
        <taxon>Magnoliopsida</taxon>
        <taxon>eudicotyledons</taxon>
        <taxon>Gunneridae</taxon>
        <taxon>Pentapetalae</taxon>
        <taxon>rosids</taxon>
        <taxon>fabids</taxon>
        <taxon>Fagales</taxon>
        <taxon>Fagaceae</taxon>
        <taxon>Lithocarpus</taxon>
    </lineage>
</organism>
<keyword evidence="3" id="KW-1185">Reference proteome</keyword>
<evidence type="ECO:0000313" key="3">
    <source>
        <dbReference type="Proteomes" id="UP001459277"/>
    </source>
</evidence>
<name>A0AAW2E1L9_9ROSI</name>
<sequence>MKATPLPSSNQGADRLSWFSSPNGDFKLKEAYRLANWVENYTARQQFKGDWVWKVATLPKIKCFLWQCCHQSIPVGTILAKRGMDIPFLCPMCNNEPETIIHALRDCPKAQSVWNSLSPLFQGNLFYGLQLVDWLNLNFHDLLFIIFKSTICNLLRFSGHDLHLVALFRPRSAPCCANSVAAPPPQSAPCSVHDLHLVHDLRFRVEVIDSVN</sequence>
<accession>A0AAW2E1L9</accession>